<evidence type="ECO:0000313" key="1">
    <source>
        <dbReference type="EnsemblPlants" id="AET4Gv20226200.1"/>
    </source>
</evidence>
<dbReference type="AlphaFoldDB" id="A0A453HLC8"/>
<dbReference type="STRING" id="200361.A0A453HLC8"/>
<dbReference type="EnsemblPlants" id="AET4Gv20226200.1">
    <property type="protein sequence ID" value="AET4Gv20226200.1"/>
    <property type="gene ID" value="AET4Gv20226200"/>
</dbReference>
<accession>A0A453HLC8</accession>
<evidence type="ECO:0008006" key="3">
    <source>
        <dbReference type="Google" id="ProtNLM"/>
    </source>
</evidence>
<name>A0A453HLC8_AEGTS</name>
<reference evidence="2" key="2">
    <citation type="journal article" date="2017" name="Nat. Plants">
        <title>The Aegilops tauschii genome reveals multiple impacts of transposons.</title>
        <authorList>
            <person name="Zhao G."/>
            <person name="Zou C."/>
            <person name="Li K."/>
            <person name="Wang K."/>
            <person name="Li T."/>
            <person name="Gao L."/>
            <person name="Zhang X."/>
            <person name="Wang H."/>
            <person name="Yang Z."/>
            <person name="Liu X."/>
            <person name="Jiang W."/>
            <person name="Mao L."/>
            <person name="Kong X."/>
            <person name="Jiao Y."/>
            <person name="Jia J."/>
        </authorList>
    </citation>
    <scope>NUCLEOTIDE SEQUENCE [LARGE SCALE GENOMIC DNA]</scope>
    <source>
        <strain evidence="2">cv. AL8/78</strain>
    </source>
</reference>
<protein>
    <recommendedName>
        <fullName evidence="3">Reverse transcriptase domain-containing protein</fullName>
    </recommendedName>
</protein>
<dbReference type="Gramene" id="AET4Gv20226200.1">
    <property type="protein sequence ID" value="AET4Gv20226200.1"/>
    <property type="gene ID" value="AET4Gv20226200"/>
</dbReference>
<reference evidence="1" key="4">
    <citation type="submission" date="2019-03" db="UniProtKB">
        <authorList>
            <consortium name="EnsemblPlants"/>
        </authorList>
    </citation>
    <scope>IDENTIFICATION</scope>
</reference>
<dbReference type="InterPro" id="IPR052343">
    <property type="entry name" value="Retrotransposon-Effector_Assoc"/>
</dbReference>
<proteinExistence type="predicted"/>
<sequence>MKSNRAPGPDNIPAEFYQHCWDIVKEDIMRLFTAFHVGNLDVSRLNYGIITLLPKINGANKIQQFRPICLLRCPYKLITKVLDNRVAPFADKLFSRHQNAFIKHRNIMGGVLS</sequence>
<keyword evidence="2" id="KW-1185">Reference proteome</keyword>
<dbReference type="PANTHER" id="PTHR46890">
    <property type="entry name" value="NON-LTR RETROLELEMENT REVERSE TRANSCRIPTASE-LIKE PROTEIN-RELATED"/>
    <property type="match status" value="1"/>
</dbReference>
<organism evidence="1 2">
    <name type="scientific">Aegilops tauschii subsp. strangulata</name>
    <name type="common">Goatgrass</name>
    <dbReference type="NCBI Taxonomy" id="200361"/>
    <lineage>
        <taxon>Eukaryota</taxon>
        <taxon>Viridiplantae</taxon>
        <taxon>Streptophyta</taxon>
        <taxon>Embryophyta</taxon>
        <taxon>Tracheophyta</taxon>
        <taxon>Spermatophyta</taxon>
        <taxon>Magnoliopsida</taxon>
        <taxon>Liliopsida</taxon>
        <taxon>Poales</taxon>
        <taxon>Poaceae</taxon>
        <taxon>BOP clade</taxon>
        <taxon>Pooideae</taxon>
        <taxon>Triticodae</taxon>
        <taxon>Triticeae</taxon>
        <taxon>Triticinae</taxon>
        <taxon>Aegilops</taxon>
    </lineage>
</organism>
<reference evidence="1" key="5">
    <citation type="journal article" date="2021" name="G3 (Bethesda)">
        <title>Aegilops tauschii genome assembly Aet v5.0 features greater sequence contiguity and improved annotation.</title>
        <authorList>
            <person name="Wang L."/>
            <person name="Zhu T."/>
            <person name="Rodriguez J.C."/>
            <person name="Deal K.R."/>
            <person name="Dubcovsky J."/>
            <person name="McGuire P.E."/>
            <person name="Lux T."/>
            <person name="Spannagl M."/>
            <person name="Mayer K.F.X."/>
            <person name="Baldrich P."/>
            <person name="Meyers B.C."/>
            <person name="Huo N."/>
            <person name="Gu Y.Q."/>
            <person name="Zhou H."/>
            <person name="Devos K.M."/>
            <person name="Bennetzen J.L."/>
            <person name="Unver T."/>
            <person name="Budak H."/>
            <person name="Gulick P.J."/>
            <person name="Galiba G."/>
            <person name="Kalapos B."/>
            <person name="Nelson D.R."/>
            <person name="Li P."/>
            <person name="You F.M."/>
            <person name="Luo M.C."/>
            <person name="Dvorak J."/>
        </authorList>
    </citation>
    <scope>NUCLEOTIDE SEQUENCE [LARGE SCALE GENOMIC DNA]</scope>
    <source>
        <strain evidence="1">cv. AL8/78</strain>
    </source>
</reference>
<reference evidence="1" key="3">
    <citation type="journal article" date="2017" name="Nature">
        <title>Genome sequence of the progenitor of the wheat D genome Aegilops tauschii.</title>
        <authorList>
            <person name="Luo M.C."/>
            <person name="Gu Y.Q."/>
            <person name="Puiu D."/>
            <person name="Wang H."/>
            <person name="Twardziok S.O."/>
            <person name="Deal K.R."/>
            <person name="Huo N."/>
            <person name="Zhu T."/>
            <person name="Wang L."/>
            <person name="Wang Y."/>
            <person name="McGuire P.E."/>
            <person name="Liu S."/>
            <person name="Long H."/>
            <person name="Ramasamy R.K."/>
            <person name="Rodriguez J.C."/>
            <person name="Van S.L."/>
            <person name="Yuan L."/>
            <person name="Wang Z."/>
            <person name="Xia Z."/>
            <person name="Xiao L."/>
            <person name="Anderson O.D."/>
            <person name="Ouyang S."/>
            <person name="Liang Y."/>
            <person name="Zimin A.V."/>
            <person name="Pertea G."/>
            <person name="Qi P."/>
            <person name="Bennetzen J.L."/>
            <person name="Dai X."/>
            <person name="Dawson M.W."/>
            <person name="Muller H.G."/>
            <person name="Kugler K."/>
            <person name="Rivarola-Duarte L."/>
            <person name="Spannagl M."/>
            <person name="Mayer K.F.X."/>
            <person name="Lu F.H."/>
            <person name="Bevan M.W."/>
            <person name="Leroy P."/>
            <person name="Li P."/>
            <person name="You F.M."/>
            <person name="Sun Q."/>
            <person name="Liu Z."/>
            <person name="Lyons E."/>
            <person name="Wicker T."/>
            <person name="Salzberg S.L."/>
            <person name="Devos K.M."/>
            <person name="Dvorak J."/>
        </authorList>
    </citation>
    <scope>NUCLEOTIDE SEQUENCE [LARGE SCALE GENOMIC DNA]</scope>
    <source>
        <strain evidence="1">cv. AL8/78</strain>
    </source>
</reference>
<dbReference type="Proteomes" id="UP000015105">
    <property type="component" value="Chromosome 4D"/>
</dbReference>
<dbReference type="PANTHER" id="PTHR46890:SF49">
    <property type="entry name" value="RNA-DIRECTED DNA POLYMERASE"/>
    <property type="match status" value="1"/>
</dbReference>
<reference evidence="2" key="1">
    <citation type="journal article" date="2014" name="Science">
        <title>Ancient hybridizations among the ancestral genomes of bread wheat.</title>
        <authorList>
            <consortium name="International Wheat Genome Sequencing Consortium,"/>
            <person name="Marcussen T."/>
            <person name="Sandve S.R."/>
            <person name="Heier L."/>
            <person name="Spannagl M."/>
            <person name="Pfeifer M."/>
            <person name="Jakobsen K.S."/>
            <person name="Wulff B.B."/>
            <person name="Steuernagel B."/>
            <person name="Mayer K.F."/>
            <person name="Olsen O.A."/>
        </authorList>
    </citation>
    <scope>NUCLEOTIDE SEQUENCE [LARGE SCALE GENOMIC DNA]</scope>
    <source>
        <strain evidence="2">cv. AL8/78</strain>
    </source>
</reference>
<evidence type="ECO:0000313" key="2">
    <source>
        <dbReference type="Proteomes" id="UP000015105"/>
    </source>
</evidence>